<feature type="transmembrane region" description="Helical" evidence="1">
    <location>
        <begin position="150"/>
        <end position="171"/>
    </location>
</feature>
<gene>
    <name evidence="3" type="ORF">HDK90DRAFT_510243</name>
</gene>
<evidence type="ECO:0000256" key="1">
    <source>
        <dbReference type="SAM" id="Phobius"/>
    </source>
</evidence>
<comment type="caution">
    <text evidence="3">The sequence shown here is derived from an EMBL/GenBank/DDBJ whole genome shotgun (WGS) entry which is preliminary data.</text>
</comment>
<protein>
    <recommendedName>
        <fullName evidence="2">DUF7702 domain-containing protein</fullName>
    </recommendedName>
</protein>
<evidence type="ECO:0000259" key="2">
    <source>
        <dbReference type="Pfam" id="PF24800"/>
    </source>
</evidence>
<accession>A0ABR1YUH3</accession>
<feature type="transmembrane region" description="Helical" evidence="1">
    <location>
        <begin position="229"/>
        <end position="250"/>
    </location>
</feature>
<keyword evidence="1" id="KW-0472">Membrane</keyword>
<dbReference type="InterPro" id="IPR056119">
    <property type="entry name" value="DUF7702"/>
</dbReference>
<dbReference type="EMBL" id="JBBWRZ010000004">
    <property type="protein sequence ID" value="KAK8238635.1"/>
    <property type="molecule type" value="Genomic_DNA"/>
</dbReference>
<sequence>MENLPPVSPKVVDLAVADLTIYAAFLLPSIVITWVHGKIGLVTWPILISYIGMRFLADGWQIAHRDKPEIPDAVVILTNAGSTACITLLIMGVIYECNIIMPYKRRWSDKIFLAVANLTNTVGIGIATYGGSPNAKTRTLNSVALDKTGWILQIVVMAILIGWLGITWPRLQNVYPSRTQRPAAWLFWTSVASIPFHLIHLIANTTLAFNLTRARSLDPVMGAFSTKLWFSFFMHLFAFLILGVGGWMSIPRGMDRSQYSRSSNSHSQEGLEVERTNTDETDIIPLHPGFSITNFTTFPKMRS</sequence>
<evidence type="ECO:0000313" key="4">
    <source>
        <dbReference type="Proteomes" id="UP001492380"/>
    </source>
</evidence>
<keyword evidence="4" id="KW-1185">Reference proteome</keyword>
<feature type="transmembrane region" description="Helical" evidence="1">
    <location>
        <begin position="111"/>
        <end position="130"/>
    </location>
</feature>
<dbReference type="Pfam" id="PF24800">
    <property type="entry name" value="DUF7702"/>
    <property type="match status" value="1"/>
</dbReference>
<keyword evidence="1" id="KW-1133">Transmembrane helix</keyword>
<keyword evidence="1" id="KW-0812">Transmembrane</keyword>
<feature type="transmembrane region" description="Helical" evidence="1">
    <location>
        <begin position="76"/>
        <end position="99"/>
    </location>
</feature>
<evidence type="ECO:0000313" key="3">
    <source>
        <dbReference type="EMBL" id="KAK8238635.1"/>
    </source>
</evidence>
<name>A0ABR1YUH3_9PEZI</name>
<dbReference type="PANTHER" id="PTHR42109">
    <property type="entry name" value="UNPLACED GENOMIC SCAFFOLD UM_SCAF_CONTIG_1.265, WHOLE GENOME SHOTGUN SEQUENCE"/>
    <property type="match status" value="1"/>
</dbReference>
<feature type="transmembrane region" description="Helical" evidence="1">
    <location>
        <begin position="183"/>
        <end position="209"/>
    </location>
</feature>
<dbReference type="PANTHER" id="PTHR42109:SF2">
    <property type="entry name" value="INTEGRAL MEMBRANE PROTEIN"/>
    <property type="match status" value="1"/>
</dbReference>
<organism evidence="3 4">
    <name type="scientific">Phyllosticta capitalensis</name>
    <dbReference type="NCBI Taxonomy" id="121624"/>
    <lineage>
        <taxon>Eukaryota</taxon>
        <taxon>Fungi</taxon>
        <taxon>Dikarya</taxon>
        <taxon>Ascomycota</taxon>
        <taxon>Pezizomycotina</taxon>
        <taxon>Dothideomycetes</taxon>
        <taxon>Dothideomycetes incertae sedis</taxon>
        <taxon>Botryosphaeriales</taxon>
        <taxon>Phyllostictaceae</taxon>
        <taxon>Phyllosticta</taxon>
    </lineage>
</organism>
<feature type="transmembrane region" description="Helical" evidence="1">
    <location>
        <begin position="39"/>
        <end position="56"/>
    </location>
</feature>
<proteinExistence type="predicted"/>
<feature type="transmembrane region" description="Helical" evidence="1">
    <location>
        <begin position="12"/>
        <end position="32"/>
    </location>
</feature>
<dbReference type="Proteomes" id="UP001492380">
    <property type="component" value="Unassembled WGS sequence"/>
</dbReference>
<reference evidence="3 4" key="1">
    <citation type="submission" date="2024-04" db="EMBL/GenBank/DDBJ databases">
        <title>Phyllosticta paracitricarpa is synonymous to the EU quarantine fungus P. citricarpa based on phylogenomic analyses.</title>
        <authorList>
            <consortium name="Lawrence Berkeley National Laboratory"/>
            <person name="Van Ingen-Buijs V.A."/>
            <person name="Van Westerhoven A.C."/>
            <person name="Haridas S."/>
            <person name="Skiadas P."/>
            <person name="Martin F."/>
            <person name="Groenewald J.Z."/>
            <person name="Crous P.W."/>
            <person name="Seidl M.F."/>
        </authorList>
    </citation>
    <scope>NUCLEOTIDE SEQUENCE [LARGE SCALE GENOMIC DNA]</scope>
    <source>
        <strain evidence="3 4">CBS 123374</strain>
    </source>
</reference>
<feature type="domain" description="DUF7702" evidence="2">
    <location>
        <begin position="13"/>
        <end position="247"/>
    </location>
</feature>